<keyword evidence="2" id="KW-1133">Transmembrane helix</keyword>
<comment type="caution">
    <text evidence="3">The sequence shown here is derived from an EMBL/GenBank/DDBJ whole genome shotgun (WGS) entry which is preliminary data.</text>
</comment>
<dbReference type="Proteomes" id="UP000789405">
    <property type="component" value="Unassembled WGS sequence"/>
</dbReference>
<evidence type="ECO:0000313" key="3">
    <source>
        <dbReference type="EMBL" id="CAG8449587.1"/>
    </source>
</evidence>
<proteinExistence type="predicted"/>
<gene>
    <name evidence="3" type="ORF">DERYTH_LOCUS434</name>
</gene>
<evidence type="ECO:0000256" key="2">
    <source>
        <dbReference type="SAM" id="Phobius"/>
    </source>
</evidence>
<name>A0A9N8YU86_9GLOM</name>
<feature type="transmembrane region" description="Helical" evidence="2">
    <location>
        <begin position="929"/>
        <end position="948"/>
    </location>
</feature>
<evidence type="ECO:0000256" key="1">
    <source>
        <dbReference type="SAM" id="MobiDB-lite"/>
    </source>
</evidence>
<reference evidence="3" key="1">
    <citation type="submission" date="2021-06" db="EMBL/GenBank/DDBJ databases">
        <authorList>
            <person name="Kallberg Y."/>
            <person name="Tangrot J."/>
            <person name="Rosling A."/>
        </authorList>
    </citation>
    <scope>NUCLEOTIDE SEQUENCE</scope>
    <source>
        <strain evidence="3">MA453B</strain>
    </source>
</reference>
<keyword evidence="2" id="KW-0812">Transmembrane</keyword>
<keyword evidence="2" id="KW-0472">Membrane</keyword>
<keyword evidence="4" id="KW-1185">Reference proteome</keyword>
<feature type="compositionally biased region" description="Basic and acidic residues" evidence="1">
    <location>
        <begin position="79"/>
        <end position="108"/>
    </location>
</feature>
<dbReference type="EMBL" id="CAJVPY010000096">
    <property type="protein sequence ID" value="CAG8449587.1"/>
    <property type="molecule type" value="Genomic_DNA"/>
</dbReference>
<accession>A0A9N8YU86</accession>
<dbReference type="AlphaFoldDB" id="A0A9N8YU86"/>
<dbReference type="OrthoDB" id="2346220at2759"/>
<protein>
    <submittedName>
        <fullName evidence="3">5257_t:CDS:1</fullName>
    </submittedName>
</protein>
<organism evidence="3 4">
    <name type="scientific">Dentiscutata erythropus</name>
    <dbReference type="NCBI Taxonomy" id="1348616"/>
    <lineage>
        <taxon>Eukaryota</taxon>
        <taxon>Fungi</taxon>
        <taxon>Fungi incertae sedis</taxon>
        <taxon>Mucoromycota</taxon>
        <taxon>Glomeromycotina</taxon>
        <taxon>Glomeromycetes</taxon>
        <taxon>Diversisporales</taxon>
        <taxon>Gigasporaceae</taxon>
        <taxon>Dentiscutata</taxon>
    </lineage>
</organism>
<sequence length="1075" mass="126575">MSASTSQGGDHIVEVENKKYESFIEENIPKGTVKYIAISPEGDFLVEFIVIKLDSSDSLKFELKMYDIKYFKNEGGSTSKKDSKHENISEEYSKHEDASGKDSKHEADSDGANDSNRGEESSYRKLSSIRTETKLPFTKTQLSFINLIKNDPKPIFRWSVAVSDKSISSSEFRLLAISCISLKDMEYCKELYTRNKLNPTEIQKIKNNGFTLIFIINNDYSISNIGDKESLIEHGGIVKLFYEKNSIADQKEKDTKTVKSSQNIDDHFLILLTLSGIYKYHIENKSTSNIQKLKYPTRIYESFINNMSNMSLFDMSGPTDEIINKLYNEEYNEIYNNICSYIQLCINKHYFLVDTMKEDIKYIELYDLKTNQLVNTFQRQTLSLFKSMVYEHPIHYAISNNGKLLAYLSYSIKGIKIYSIERRLGVSEVWAAWDIFGSLRDFVKLEKQEFMLQFPSDIKNIAESNSCIVAYNRYEDRDKLFIYDELIVDKYFSLKKSDKQVWITRELDKEPKTLGLDKEYEPWLPWIRGWMRFDDIQYSFYLDEKEEMLLIIGIQTVQLWHRRTLKYIHSPYPFSGVPDIKELFLIEWDPKVIEVLDIKYCTEKLKVDIQIKDDKDPHRIKQIKMEGDDIMNIAKHACYALEFYFAHKKKLDIYYDETYKSSFDDFIEQTRKIILKFISLHPTEWRLLDIRFDLMSTLIRAGECELVYYILSFREPIHIPQYFPWPGEKNTINTIRTAFLEDNTMTMLACFLEYYSNNAVHNIGWMNTVIDIIPDLLKGEKGNNFMKSETDLKSEYYKYYVEKLFYSPCFCDKELDLFSFKILEVSPKSNELLKVFIPITQLIPQNSKLNLQEIDFDKVTNLRMVPLADFTMNKKIPDIKKGKLRKFLEILFSPSKYLSPDEILRLRIFEDFAQNLNILFNIIVALRQFLLFFMLIIIAMGHALYILLGYSSYIGLNQTVEEQVNPFSSIISAILAVDAFSDAVKDSKNGLYSYQIDLIHEFAYLEKSLEFNNLDSKFKDKIRAKYICFYDDPRITKRWKKTSKQMKSKPYTKIQSLYKKEYELWSIEDIYSLFY</sequence>
<evidence type="ECO:0000313" key="4">
    <source>
        <dbReference type="Proteomes" id="UP000789405"/>
    </source>
</evidence>
<feature type="region of interest" description="Disordered" evidence="1">
    <location>
        <begin position="75"/>
        <end position="127"/>
    </location>
</feature>